<dbReference type="Gene3D" id="1.10.10.10">
    <property type="entry name" value="Winged helix-like DNA-binding domain superfamily/Winged helix DNA-binding domain"/>
    <property type="match status" value="1"/>
</dbReference>
<keyword evidence="1" id="KW-0805">Transcription regulation</keyword>
<dbReference type="GO" id="GO:0006950">
    <property type="term" value="P:response to stress"/>
    <property type="evidence" value="ECO:0007669"/>
    <property type="project" value="TreeGrafter"/>
</dbReference>
<keyword evidence="3" id="KW-0804">Transcription</keyword>
<proteinExistence type="predicted"/>
<name>A0A6C2CJX7_9RHOO</name>
<reference evidence="5 6" key="1">
    <citation type="submission" date="2019-01" db="EMBL/GenBank/DDBJ databases">
        <title>Zoogloea oleivorans genome sequencing and assembly.</title>
        <authorList>
            <person name="Tancsics A."/>
            <person name="Farkas M."/>
            <person name="Kriszt B."/>
            <person name="Maroti G."/>
            <person name="Horvath B."/>
        </authorList>
    </citation>
    <scope>NUCLEOTIDE SEQUENCE [LARGE SCALE GENOMIC DNA]</scope>
    <source>
        <strain evidence="5 6">Buc</strain>
    </source>
</reference>
<organism evidence="5 6">
    <name type="scientific">Zoogloea oleivorans</name>
    <dbReference type="NCBI Taxonomy" id="1552750"/>
    <lineage>
        <taxon>Bacteria</taxon>
        <taxon>Pseudomonadati</taxon>
        <taxon>Pseudomonadota</taxon>
        <taxon>Betaproteobacteria</taxon>
        <taxon>Rhodocyclales</taxon>
        <taxon>Zoogloeaceae</taxon>
        <taxon>Zoogloea</taxon>
    </lineage>
</organism>
<evidence type="ECO:0000313" key="5">
    <source>
        <dbReference type="EMBL" id="TYC54261.1"/>
    </source>
</evidence>
<dbReference type="EMBL" id="SDKK01000022">
    <property type="protein sequence ID" value="TYC54261.1"/>
    <property type="molecule type" value="Genomic_DNA"/>
</dbReference>
<dbReference type="OrthoDB" id="6195716at2"/>
<dbReference type="PRINTS" id="PR00598">
    <property type="entry name" value="HTHMARR"/>
</dbReference>
<dbReference type="GO" id="GO:0003700">
    <property type="term" value="F:DNA-binding transcription factor activity"/>
    <property type="evidence" value="ECO:0007669"/>
    <property type="project" value="InterPro"/>
</dbReference>
<comment type="caution">
    <text evidence="5">The sequence shown here is derived from an EMBL/GenBank/DDBJ whole genome shotgun (WGS) entry which is preliminary data.</text>
</comment>
<keyword evidence="6" id="KW-1185">Reference proteome</keyword>
<dbReference type="InterPro" id="IPR039422">
    <property type="entry name" value="MarR/SlyA-like"/>
</dbReference>
<feature type="domain" description="HTH marR-type" evidence="4">
    <location>
        <begin position="20"/>
        <end position="152"/>
    </location>
</feature>
<keyword evidence="2" id="KW-0238">DNA-binding</keyword>
<dbReference type="InterPro" id="IPR036388">
    <property type="entry name" value="WH-like_DNA-bd_sf"/>
</dbReference>
<dbReference type="InterPro" id="IPR000835">
    <property type="entry name" value="HTH_MarR-typ"/>
</dbReference>
<evidence type="ECO:0000256" key="1">
    <source>
        <dbReference type="ARBA" id="ARBA00023015"/>
    </source>
</evidence>
<dbReference type="SUPFAM" id="SSF46785">
    <property type="entry name" value="Winged helix' DNA-binding domain"/>
    <property type="match status" value="1"/>
</dbReference>
<evidence type="ECO:0000256" key="3">
    <source>
        <dbReference type="ARBA" id="ARBA00023163"/>
    </source>
</evidence>
<dbReference type="Proteomes" id="UP000389128">
    <property type="component" value="Unassembled WGS sequence"/>
</dbReference>
<evidence type="ECO:0000313" key="6">
    <source>
        <dbReference type="Proteomes" id="UP000389128"/>
    </source>
</evidence>
<dbReference type="GO" id="GO:0003677">
    <property type="term" value="F:DNA binding"/>
    <property type="evidence" value="ECO:0007669"/>
    <property type="project" value="UniProtKB-KW"/>
</dbReference>
<evidence type="ECO:0000256" key="2">
    <source>
        <dbReference type="ARBA" id="ARBA00023125"/>
    </source>
</evidence>
<dbReference type="PANTHER" id="PTHR33164:SF64">
    <property type="entry name" value="TRANSCRIPTIONAL REGULATOR SLYA"/>
    <property type="match status" value="1"/>
</dbReference>
<gene>
    <name evidence="5" type="ORF">ETQ85_19465</name>
</gene>
<dbReference type="SMART" id="SM00347">
    <property type="entry name" value="HTH_MARR"/>
    <property type="match status" value="1"/>
</dbReference>
<protein>
    <submittedName>
        <fullName evidence="5">MarR family transcriptional regulator</fullName>
    </submittedName>
</protein>
<dbReference type="Pfam" id="PF01047">
    <property type="entry name" value="MarR"/>
    <property type="match status" value="1"/>
</dbReference>
<sequence>MSQPANPSRPPYTVENYQQDESIGFLVHQVKLRLTQAIDEKISDLDITAAQWVVLKQIALRNGETATALCKCSGCDTGSMTRMLDRLEEKNLIRRERSTTDRRVVLLHVTENGQALLPKVVPLIVEALNYALVDFSGDEFEQAKALLRRMVVNLDARHG</sequence>
<dbReference type="PANTHER" id="PTHR33164">
    <property type="entry name" value="TRANSCRIPTIONAL REGULATOR, MARR FAMILY"/>
    <property type="match status" value="1"/>
</dbReference>
<dbReference type="AlphaFoldDB" id="A0A6C2CJX7"/>
<dbReference type="RefSeq" id="WP_148580755.1">
    <property type="nucleotide sequence ID" value="NZ_JAVEUW010000063.1"/>
</dbReference>
<accession>A0A6C2CJX7</accession>
<evidence type="ECO:0000259" key="4">
    <source>
        <dbReference type="PROSITE" id="PS50995"/>
    </source>
</evidence>
<dbReference type="PROSITE" id="PS50995">
    <property type="entry name" value="HTH_MARR_2"/>
    <property type="match status" value="1"/>
</dbReference>
<dbReference type="InterPro" id="IPR036390">
    <property type="entry name" value="WH_DNA-bd_sf"/>
</dbReference>